<protein>
    <submittedName>
        <fullName evidence="1">Uncharacterized protein</fullName>
    </submittedName>
</protein>
<organism evidence="1 2">
    <name type="scientific">Erysiphe neolycopersici</name>
    <dbReference type="NCBI Taxonomy" id="212602"/>
    <lineage>
        <taxon>Eukaryota</taxon>
        <taxon>Fungi</taxon>
        <taxon>Dikarya</taxon>
        <taxon>Ascomycota</taxon>
        <taxon>Pezizomycotina</taxon>
        <taxon>Leotiomycetes</taxon>
        <taxon>Erysiphales</taxon>
        <taxon>Erysiphaceae</taxon>
        <taxon>Erysiphe</taxon>
    </lineage>
</organism>
<dbReference type="Proteomes" id="UP000286134">
    <property type="component" value="Unassembled WGS sequence"/>
</dbReference>
<keyword evidence="2" id="KW-1185">Reference proteome</keyword>
<feature type="non-terminal residue" evidence="1">
    <location>
        <position position="1"/>
    </location>
</feature>
<dbReference type="OrthoDB" id="5423428at2759"/>
<name>A0A420HE27_9PEZI</name>
<accession>A0A420HE27</accession>
<sequence>YTINKTSIPPHSRKLVAIGNKKGLKLNLPNHDLLYEPQTQNILTSFPQVISGECNSVLVQNDNSNEQVIPAYHLMGHIVDTEINLMIAVTESEVYHLMPSPVKNASLPILLVKGTLAMASANLGMCTLDTKSNTNIRRHESKLPNGVTIFGNFEEQELLKELVDEFKVIWTDRGCFAKPPNDHQMTIELKENWEELYKPGQARVYKQGLEEQAIIDKTHDKLHKQGRLYWTTKSTPFSFPVFVVWKIVNGECKGRVVVDRDLETRYL</sequence>
<evidence type="ECO:0000313" key="1">
    <source>
        <dbReference type="EMBL" id="RKF55679.1"/>
    </source>
</evidence>
<evidence type="ECO:0000313" key="2">
    <source>
        <dbReference type="Proteomes" id="UP000286134"/>
    </source>
</evidence>
<dbReference type="EMBL" id="MCFK01008807">
    <property type="protein sequence ID" value="RKF55679.1"/>
    <property type="molecule type" value="Genomic_DNA"/>
</dbReference>
<reference evidence="1 2" key="1">
    <citation type="journal article" date="2018" name="BMC Genomics">
        <title>Comparative genome analyses reveal sequence features reflecting distinct modes of host-adaptation between dicot and monocot powdery mildew.</title>
        <authorList>
            <person name="Wu Y."/>
            <person name="Ma X."/>
            <person name="Pan Z."/>
            <person name="Kale S.D."/>
            <person name="Song Y."/>
            <person name="King H."/>
            <person name="Zhang Q."/>
            <person name="Presley C."/>
            <person name="Deng X."/>
            <person name="Wei C.I."/>
            <person name="Xiao S."/>
        </authorList>
    </citation>
    <scope>NUCLEOTIDE SEQUENCE [LARGE SCALE GENOMIC DNA]</scope>
    <source>
        <strain evidence="1">UMSG2</strain>
    </source>
</reference>
<dbReference type="Gene3D" id="3.10.10.10">
    <property type="entry name" value="HIV Type 1 Reverse Transcriptase, subunit A, domain 1"/>
    <property type="match status" value="1"/>
</dbReference>
<comment type="caution">
    <text evidence="1">The sequence shown here is derived from an EMBL/GenBank/DDBJ whole genome shotgun (WGS) entry which is preliminary data.</text>
</comment>
<gene>
    <name evidence="1" type="ORF">OnM2_088033</name>
</gene>
<proteinExistence type="predicted"/>
<dbReference type="AlphaFoldDB" id="A0A420HE27"/>